<comment type="caution">
    <text evidence="1">The sequence shown here is derived from an EMBL/GenBank/DDBJ whole genome shotgun (WGS) entry which is preliminary data.</text>
</comment>
<feature type="non-terminal residue" evidence="1">
    <location>
        <position position="1"/>
    </location>
</feature>
<gene>
    <name evidence="1" type="ORF">GCK32_021098</name>
</gene>
<sequence>EVVQLGEQRRSFFAGVIHLQRLPHPQQCFPPLPFQSQLLDSGQAKREIPT</sequence>
<name>A0AAN8IIQ0_TRICO</name>
<evidence type="ECO:0000313" key="1">
    <source>
        <dbReference type="EMBL" id="KAK5975016.1"/>
    </source>
</evidence>
<dbReference type="AlphaFoldDB" id="A0AAN8IIQ0"/>
<organism evidence="1 2">
    <name type="scientific">Trichostrongylus colubriformis</name>
    <name type="common">Black scour worm</name>
    <dbReference type="NCBI Taxonomy" id="6319"/>
    <lineage>
        <taxon>Eukaryota</taxon>
        <taxon>Metazoa</taxon>
        <taxon>Ecdysozoa</taxon>
        <taxon>Nematoda</taxon>
        <taxon>Chromadorea</taxon>
        <taxon>Rhabditida</taxon>
        <taxon>Rhabditina</taxon>
        <taxon>Rhabditomorpha</taxon>
        <taxon>Strongyloidea</taxon>
        <taxon>Trichostrongylidae</taxon>
        <taxon>Trichostrongylus</taxon>
    </lineage>
</organism>
<reference evidence="1 2" key="1">
    <citation type="submission" date="2019-10" db="EMBL/GenBank/DDBJ databases">
        <title>Assembly and Annotation for the nematode Trichostrongylus colubriformis.</title>
        <authorList>
            <person name="Martin J."/>
        </authorList>
    </citation>
    <scope>NUCLEOTIDE SEQUENCE [LARGE SCALE GENOMIC DNA]</scope>
    <source>
        <strain evidence="1">G859</strain>
        <tissue evidence="1">Whole worm</tissue>
    </source>
</reference>
<dbReference type="Proteomes" id="UP001331761">
    <property type="component" value="Unassembled WGS sequence"/>
</dbReference>
<keyword evidence="2" id="KW-1185">Reference proteome</keyword>
<protein>
    <submittedName>
        <fullName evidence="1">Uncharacterized protein</fullName>
    </submittedName>
</protein>
<accession>A0AAN8IIQ0</accession>
<proteinExistence type="predicted"/>
<dbReference type="EMBL" id="WIXE01013531">
    <property type="protein sequence ID" value="KAK5975016.1"/>
    <property type="molecule type" value="Genomic_DNA"/>
</dbReference>
<evidence type="ECO:0000313" key="2">
    <source>
        <dbReference type="Proteomes" id="UP001331761"/>
    </source>
</evidence>